<dbReference type="InterPro" id="IPR025963">
    <property type="entry name" value="FLgD_Tudor"/>
</dbReference>
<dbReference type="EMBL" id="CP157743">
    <property type="protein sequence ID" value="XBS20650.1"/>
    <property type="molecule type" value="Genomic_DNA"/>
</dbReference>
<dbReference type="KEGG" id="mech:Q9L42_000540"/>
<dbReference type="InterPro" id="IPR025965">
    <property type="entry name" value="FlgD/Vpr_Ig-like"/>
</dbReference>
<comment type="function">
    <text evidence="4 5">Required for flagellar hook formation. May act as a scaffolding protein.</text>
</comment>
<keyword evidence="9" id="KW-1185">Reference proteome</keyword>
<dbReference type="GO" id="GO:0044781">
    <property type="term" value="P:bacterial-type flagellum organization"/>
    <property type="evidence" value="ECO:0007669"/>
    <property type="project" value="UniProtKB-UniRule"/>
</dbReference>
<evidence type="ECO:0000256" key="3">
    <source>
        <dbReference type="ARBA" id="ARBA00022795"/>
    </source>
</evidence>
<dbReference type="Gene3D" id="2.60.40.4070">
    <property type="match status" value="1"/>
</dbReference>
<evidence type="ECO:0000256" key="5">
    <source>
        <dbReference type="RuleBase" id="RU362076"/>
    </source>
</evidence>
<feature type="domain" description="FlgD Tudor-like" evidence="7">
    <location>
        <begin position="84"/>
        <end position="221"/>
    </location>
</feature>
<evidence type="ECO:0000259" key="7">
    <source>
        <dbReference type="Pfam" id="PF13861"/>
    </source>
</evidence>
<feature type="domain" description="FlgD/Vpr Ig-like" evidence="6">
    <location>
        <begin position="109"/>
        <end position="177"/>
    </location>
</feature>
<dbReference type="AlphaFoldDB" id="A0AAU7NUE6"/>
<keyword evidence="8" id="KW-0966">Cell projection</keyword>
<evidence type="ECO:0000256" key="1">
    <source>
        <dbReference type="ARBA" id="ARBA00010577"/>
    </source>
</evidence>
<sequence length="224" mass="23890">MAINALETFKDLGLSTIEKAKKEDQSLQQEQFLELLTTQLTHQDPLKPMENGEFLGQMAQFSTVSGIQDLQASFKDFASSISSDQALQAASLVGRYVSAPATEGLLSAGGTISGEFELPSNATEVNLKVTDSLSGEVVRSIDLGNQSAGDVAFAWDGMTAEGEFADPGVYKVQVEAKIDGNNTVLQTQIKSKVESVTMANSNRGLQVNLAGIGPVNFNQIKQIL</sequence>
<dbReference type="Pfam" id="PF13860">
    <property type="entry name" value="FlgD_ig"/>
    <property type="match status" value="1"/>
</dbReference>
<dbReference type="InterPro" id="IPR005648">
    <property type="entry name" value="FlgD"/>
</dbReference>
<dbReference type="Gene3D" id="2.30.30.910">
    <property type="match status" value="1"/>
</dbReference>
<evidence type="ECO:0000256" key="2">
    <source>
        <dbReference type="ARBA" id="ARBA00016013"/>
    </source>
</evidence>
<evidence type="ECO:0000259" key="6">
    <source>
        <dbReference type="Pfam" id="PF13860"/>
    </source>
</evidence>
<protein>
    <recommendedName>
        <fullName evidence="2 5">Basal-body rod modification protein FlgD</fullName>
    </recommendedName>
</protein>
<proteinExistence type="inferred from homology"/>
<gene>
    <name evidence="8" type="ORF">Q9L42_000540</name>
</gene>
<dbReference type="Pfam" id="PF03963">
    <property type="entry name" value="FlgD"/>
    <property type="match status" value="1"/>
</dbReference>
<dbReference type="RefSeq" id="WP_305906584.1">
    <property type="nucleotide sequence ID" value="NZ_CP157743.1"/>
</dbReference>
<comment type="similarity">
    <text evidence="1 5">Belongs to the FlgD family.</text>
</comment>
<keyword evidence="3 5" id="KW-1005">Bacterial flagellum biogenesis</keyword>
<keyword evidence="8" id="KW-0969">Cilium</keyword>
<evidence type="ECO:0000313" key="9">
    <source>
        <dbReference type="Proteomes" id="UP001225378"/>
    </source>
</evidence>
<organism evidence="8 9">
    <name type="scientific">Methylomarinum roseum</name>
    <dbReference type="NCBI Taxonomy" id="3067653"/>
    <lineage>
        <taxon>Bacteria</taxon>
        <taxon>Pseudomonadati</taxon>
        <taxon>Pseudomonadota</taxon>
        <taxon>Gammaproteobacteria</taxon>
        <taxon>Methylococcales</taxon>
        <taxon>Methylococcaceae</taxon>
        <taxon>Methylomarinum</taxon>
    </lineage>
</organism>
<name>A0AAU7NUE6_9GAMM</name>
<dbReference type="Proteomes" id="UP001225378">
    <property type="component" value="Chromosome"/>
</dbReference>
<evidence type="ECO:0000256" key="4">
    <source>
        <dbReference type="ARBA" id="ARBA00024746"/>
    </source>
</evidence>
<accession>A0AAU7NUE6</accession>
<reference evidence="8 9" key="1">
    <citation type="journal article" date="2024" name="Microbiology">
        <title>Methylomarinum rosea sp. nov., a novel halophilic methanotrophic bacterium from the hypersaline Lake Elton.</title>
        <authorList>
            <person name="Suleimanov R.Z."/>
            <person name="Oshkin I.Y."/>
            <person name="Danilova O.V."/>
            <person name="Suzina N.E."/>
            <person name="Dedysh S.N."/>
        </authorList>
    </citation>
    <scope>NUCLEOTIDE SEQUENCE [LARGE SCALE GENOMIC DNA]</scope>
    <source>
        <strain evidence="8 9">Ch1-1</strain>
    </source>
</reference>
<evidence type="ECO:0000313" key="8">
    <source>
        <dbReference type="EMBL" id="XBS20650.1"/>
    </source>
</evidence>
<dbReference type="Pfam" id="PF13861">
    <property type="entry name" value="FLgD_tudor"/>
    <property type="match status" value="1"/>
</dbReference>
<keyword evidence="8" id="KW-0282">Flagellum</keyword>